<evidence type="ECO:0000313" key="5">
    <source>
        <dbReference type="Proteomes" id="UP000294530"/>
    </source>
</evidence>
<dbReference type="InterPro" id="IPR002594">
    <property type="entry name" value="GH12"/>
</dbReference>
<dbReference type="EMBL" id="SHOA02000005">
    <property type="protein sequence ID" value="TDH73742.1"/>
    <property type="molecule type" value="Genomic_DNA"/>
</dbReference>
<dbReference type="GeneID" id="94347602"/>
<accession>A0A976IKY8</accession>
<dbReference type="PANTHER" id="PTHR34002:SF9">
    <property type="entry name" value="XYLOGLUCAN-SPECIFIC ENDO-BETA-1,4-GLUCANASE A"/>
    <property type="match status" value="1"/>
</dbReference>
<dbReference type="SUPFAM" id="SSF49899">
    <property type="entry name" value="Concanavalin A-like lectins/glucanases"/>
    <property type="match status" value="1"/>
</dbReference>
<name>A0A976IKY8_BRELC</name>
<gene>
    <name evidence="4" type="ORF">CCR75_003839</name>
</gene>
<organism evidence="4 5">
    <name type="scientific">Bremia lactucae</name>
    <name type="common">Lettuce downy mildew</name>
    <dbReference type="NCBI Taxonomy" id="4779"/>
    <lineage>
        <taxon>Eukaryota</taxon>
        <taxon>Sar</taxon>
        <taxon>Stramenopiles</taxon>
        <taxon>Oomycota</taxon>
        <taxon>Peronosporomycetes</taxon>
        <taxon>Peronosporales</taxon>
        <taxon>Peronosporaceae</taxon>
        <taxon>Bremia</taxon>
    </lineage>
</organism>
<dbReference type="InterPro" id="IPR013319">
    <property type="entry name" value="GH11/12"/>
</dbReference>
<reference evidence="4 5" key="1">
    <citation type="journal article" date="2021" name="Genome Biol.">
        <title>AFLAP: assembly-free linkage analysis pipeline using k-mers from genome sequencing data.</title>
        <authorList>
            <person name="Fletcher K."/>
            <person name="Zhang L."/>
            <person name="Gil J."/>
            <person name="Han R."/>
            <person name="Cavanaugh K."/>
            <person name="Michelmore R."/>
        </authorList>
    </citation>
    <scope>NUCLEOTIDE SEQUENCE [LARGE SCALE GENOMIC DNA]</scope>
    <source>
        <strain evidence="4 5">SF5</strain>
    </source>
</reference>
<evidence type="ECO:0000256" key="3">
    <source>
        <dbReference type="SAM" id="SignalP"/>
    </source>
</evidence>
<sequence>MKLIICSAIVLAVSALSGQNERVCEPTPVYLDPYYVIDEKHTEKSMCTTTKFLTNSIAWNTTFTVANDDLSVVKSYVRAQLVLKDLQIASIQSIPATISHAYTGESFVSTVVLDMYIGTKSDTTTMSQVTSMTKETSMIHLPSPSIRILVVLATYGNGSLTWLVTKLLTVQIGNDKFDLYEGYLDGFTVYTFVIYTGTKAFNGDLIEFIKRLPQGKTIDESQYLFSVQGGSQIFCGTNAMYEATEFMVDYKVKTLAM</sequence>
<dbReference type="Gene3D" id="2.60.120.180">
    <property type="match status" value="1"/>
</dbReference>
<evidence type="ECO:0000256" key="2">
    <source>
        <dbReference type="RuleBase" id="RU361163"/>
    </source>
</evidence>
<dbReference type="Pfam" id="PF01670">
    <property type="entry name" value="Glyco_hydro_12"/>
    <property type="match status" value="1"/>
</dbReference>
<keyword evidence="3" id="KW-0732">Signal</keyword>
<dbReference type="Proteomes" id="UP000294530">
    <property type="component" value="Unassembled WGS sequence"/>
</dbReference>
<keyword evidence="2" id="KW-0378">Hydrolase</keyword>
<keyword evidence="2" id="KW-0624">Polysaccharide degradation</keyword>
<proteinExistence type="inferred from homology"/>
<dbReference type="OrthoDB" id="95118at2759"/>
<comment type="similarity">
    <text evidence="1 2">Belongs to the glycosyl hydrolase 12 (cellulase H) family.</text>
</comment>
<dbReference type="InterPro" id="IPR013320">
    <property type="entry name" value="ConA-like_dom_sf"/>
</dbReference>
<dbReference type="GO" id="GO:0000272">
    <property type="term" value="P:polysaccharide catabolic process"/>
    <property type="evidence" value="ECO:0007669"/>
    <property type="project" value="UniProtKB-KW"/>
</dbReference>
<keyword evidence="5" id="KW-1185">Reference proteome</keyword>
<dbReference type="GO" id="GO:0008810">
    <property type="term" value="F:cellulase activity"/>
    <property type="evidence" value="ECO:0007669"/>
    <property type="project" value="InterPro"/>
</dbReference>
<keyword evidence="2" id="KW-0119">Carbohydrate metabolism</keyword>
<keyword evidence="2" id="KW-0326">Glycosidase</keyword>
<evidence type="ECO:0000313" key="4">
    <source>
        <dbReference type="EMBL" id="TDH73742.1"/>
    </source>
</evidence>
<dbReference type="PANTHER" id="PTHR34002">
    <property type="entry name" value="BLR1656 PROTEIN"/>
    <property type="match status" value="1"/>
</dbReference>
<comment type="caution">
    <text evidence="4">The sequence shown here is derived from an EMBL/GenBank/DDBJ whole genome shotgun (WGS) entry which is preliminary data.</text>
</comment>
<protein>
    <submittedName>
        <fullName evidence="4">Uncharacterized protein</fullName>
    </submittedName>
</protein>
<dbReference type="KEGG" id="blac:94347602"/>
<dbReference type="RefSeq" id="XP_067823240.1">
    <property type="nucleotide sequence ID" value="XM_067961931.1"/>
</dbReference>
<dbReference type="AlphaFoldDB" id="A0A976IKY8"/>
<evidence type="ECO:0000256" key="1">
    <source>
        <dbReference type="ARBA" id="ARBA00005519"/>
    </source>
</evidence>
<feature type="signal peptide" evidence="3">
    <location>
        <begin position="1"/>
        <end position="15"/>
    </location>
</feature>
<feature type="chain" id="PRO_5037953463" evidence="3">
    <location>
        <begin position="16"/>
        <end position="257"/>
    </location>
</feature>